<protein>
    <submittedName>
        <fullName evidence="2">Uncharacterized protein</fullName>
    </submittedName>
</protein>
<keyword evidence="1" id="KW-0812">Transmembrane</keyword>
<feature type="transmembrane region" description="Helical" evidence="1">
    <location>
        <begin position="21"/>
        <end position="54"/>
    </location>
</feature>
<evidence type="ECO:0000256" key="1">
    <source>
        <dbReference type="SAM" id="Phobius"/>
    </source>
</evidence>
<sequence length="121" mass="13707">MSIQRNNRDKDVNAPKIIKKTSLPCFSVFVSLSLSLSPSLSLCSHFLILFFTLLFSLYSLIIHSLILQTCLGFFFIFFSLLLPHFLHKVNSNSSPFYSFLLPQALSSFFILTLNASIKNPP</sequence>
<keyword evidence="1" id="KW-1133">Transmembrane helix</keyword>
<dbReference type="AlphaFoldDB" id="A0AAN9ERD1"/>
<name>A0AAN9ERD1_CLITE</name>
<feature type="transmembrane region" description="Helical" evidence="1">
    <location>
        <begin position="94"/>
        <end position="117"/>
    </location>
</feature>
<keyword evidence="3" id="KW-1185">Reference proteome</keyword>
<comment type="caution">
    <text evidence="2">The sequence shown here is derived from an EMBL/GenBank/DDBJ whole genome shotgun (WGS) entry which is preliminary data.</text>
</comment>
<organism evidence="2 3">
    <name type="scientific">Clitoria ternatea</name>
    <name type="common">Butterfly pea</name>
    <dbReference type="NCBI Taxonomy" id="43366"/>
    <lineage>
        <taxon>Eukaryota</taxon>
        <taxon>Viridiplantae</taxon>
        <taxon>Streptophyta</taxon>
        <taxon>Embryophyta</taxon>
        <taxon>Tracheophyta</taxon>
        <taxon>Spermatophyta</taxon>
        <taxon>Magnoliopsida</taxon>
        <taxon>eudicotyledons</taxon>
        <taxon>Gunneridae</taxon>
        <taxon>Pentapetalae</taxon>
        <taxon>rosids</taxon>
        <taxon>fabids</taxon>
        <taxon>Fabales</taxon>
        <taxon>Fabaceae</taxon>
        <taxon>Papilionoideae</taxon>
        <taxon>50 kb inversion clade</taxon>
        <taxon>NPAAA clade</taxon>
        <taxon>indigoferoid/millettioid clade</taxon>
        <taxon>Phaseoleae</taxon>
        <taxon>Clitoria</taxon>
    </lineage>
</organism>
<proteinExistence type="predicted"/>
<accession>A0AAN9ERD1</accession>
<gene>
    <name evidence="2" type="ORF">RJT34_29870</name>
</gene>
<dbReference type="EMBL" id="JAYKXN010000008">
    <property type="protein sequence ID" value="KAK7262304.1"/>
    <property type="molecule type" value="Genomic_DNA"/>
</dbReference>
<dbReference type="Proteomes" id="UP001359559">
    <property type="component" value="Unassembled WGS sequence"/>
</dbReference>
<keyword evidence="1" id="KW-0472">Membrane</keyword>
<evidence type="ECO:0000313" key="2">
    <source>
        <dbReference type="EMBL" id="KAK7262304.1"/>
    </source>
</evidence>
<reference evidence="2 3" key="1">
    <citation type="submission" date="2024-01" db="EMBL/GenBank/DDBJ databases">
        <title>The genomes of 5 underutilized Papilionoideae crops provide insights into root nodulation and disease resistance.</title>
        <authorList>
            <person name="Yuan L."/>
        </authorList>
    </citation>
    <scope>NUCLEOTIDE SEQUENCE [LARGE SCALE GENOMIC DNA]</scope>
    <source>
        <strain evidence="2">LY-2023</strain>
        <tissue evidence="2">Leaf</tissue>
    </source>
</reference>
<feature type="transmembrane region" description="Helical" evidence="1">
    <location>
        <begin position="60"/>
        <end position="82"/>
    </location>
</feature>
<evidence type="ECO:0000313" key="3">
    <source>
        <dbReference type="Proteomes" id="UP001359559"/>
    </source>
</evidence>